<keyword evidence="12 15" id="KW-0472">Membrane</keyword>
<dbReference type="PROSITE" id="PS00108">
    <property type="entry name" value="PROTEIN_KINASE_ST"/>
    <property type="match status" value="1"/>
</dbReference>
<dbReference type="SUPFAM" id="SSF56112">
    <property type="entry name" value="Protein kinase-like (PK-like)"/>
    <property type="match status" value="1"/>
</dbReference>
<evidence type="ECO:0000256" key="9">
    <source>
        <dbReference type="ARBA" id="ARBA00022777"/>
    </source>
</evidence>
<dbReference type="GO" id="GO:0005524">
    <property type="term" value="F:ATP binding"/>
    <property type="evidence" value="ECO:0007669"/>
    <property type="project" value="UniProtKB-KW"/>
</dbReference>
<evidence type="ECO:0000256" key="3">
    <source>
        <dbReference type="ARBA" id="ARBA00012401"/>
    </source>
</evidence>
<dbReference type="PANTHER" id="PTHR23255:SF72">
    <property type="entry name" value="RECEPTOR PROTEIN SERINE_THREONINE KINASE"/>
    <property type="match status" value="1"/>
</dbReference>
<comment type="subcellular location">
    <subcellularLocation>
        <location evidence="1">Membrane</location>
        <topology evidence="1">Single-pass type I membrane protein</topology>
    </subcellularLocation>
</comment>
<gene>
    <name evidence="17" type="primary">AVR2A</name>
    <name evidence="17" type="ORF">TR85821</name>
</gene>
<evidence type="ECO:0000256" key="10">
    <source>
        <dbReference type="ARBA" id="ARBA00022840"/>
    </source>
</evidence>
<dbReference type="EC" id="2.7.11.30" evidence="3"/>
<dbReference type="Gene3D" id="3.30.200.20">
    <property type="entry name" value="Phosphorylase Kinase, domain 1"/>
    <property type="match status" value="1"/>
</dbReference>
<accession>A0A0X3PUA6</accession>
<evidence type="ECO:0000256" key="6">
    <source>
        <dbReference type="ARBA" id="ARBA00022692"/>
    </source>
</evidence>
<dbReference type="InterPro" id="IPR000333">
    <property type="entry name" value="TGFB_receptor"/>
</dbReference>
<feature type="domain" description="Protein kinase" evidence="16">
    <location>
        <begin position="272"/>
        <end position="603"/>
    </location>
</feature>
<dbReference type="GO" id="GO:0071363">
    <property type="term" value="P:cellular response to growth factor stimulus"/>
    <property type="evidence" value="ECO:0007669"/>
    <property type="project" value="TreeGrafter"/>
</dbReference>
<feature type="compositionally biased region" description="Low complexity" evidence="14">
    <location>
        <begin position="670"/>
        <end position="707"/>
    </location>
</feature>
<dbReference type="InterPro" id="IPR001245">
    <property type="entry name" value="Ser-Thr/Tyr_kinase_cat_dom"/>
</dbReference>
<keyword evidence="13 17" id="KW-0675">Receptor</keyword>
<dbReference type="Gene3D" id="1.10.510.10">
    <property type="entry name" value="Transferase(Phosphotransferase) domain 1"/>
    <property type="match status" value="1"/>
</dbReference>
<protein>
    <recommendedName>
        <fullName evidence="3">receptor protein serine/threonine kinase</fullName>
        <ecNumber evidence="3">2.7.11.30</ecNumber>
    </recommendedName>
</protein>
<feature type="region of interest" description="Disordered" evidence="14">
    <location>
        <begin position="729"/>
        <end position="750"/>
    </location>
</feature>
<reference evidence="17" key="1">
    <citation type="submission" date="2016-01" db="EMBL/GenBank/DDBJ databases">
        <title>Reference transcriptome for the parasite Schistocephalus solidus: insights into the molecular evolution of parasitism.</title>
        <authorList>
            <person name="Hebert F.O."/>
            <person name="Grambauer S."/>
            <person name="Barber I."/>
            <person name="Landry C.R."/>
            <person name="Aubin-Horth N."/>
        </authorList>
    </citation>
    <scope>NUCLEOTIDE SEQUENCE</scope>
</reference>
<keyword evidence="10" id="KW-0067">ATP-binding</keyword>
<dbReference type="GO" id="GO:0004675">
    <property type="term" value="F:transmembrane receptor protein serine/threonine kinase activity"/>
    <property type="evidence" value="ECO:0007669"/>
    <property type="project" value="UniProtKB-EC"/>
</dbReference>
<dbReference type="InterPro" id="IPR000719">
    <property type="entry name" value="Prot_kinase_dom"/>
</dbReference>
<evidence type="ECO:0000256" key="2">
    <source>
        <dbReference type="ARBA" id="ARBA00009605"/>
    </source>
</evidence>
<keyword evidence="6 15" id="KW-0812">Transmembrane</keyword>
<keyword evidence="5" id="KW-0808">Transferase</keyword>
<dbReference type="GO" id="GO:0043235">
    <property type="term" value="C:receptor complex"/>
    <property type="evidence" value="ECO:0007669"/>
    <property type="project" value="TreeGrafter"/>
</dbReference>
<evidence type="ECO:0000256" key="14">
    <source>
        <dbReference type="SAM" id="MobiDB-lite"/>
    </source>
</evidence>
<dbReference type="CDD" id="cd23533">
    <property type="entry name" value="TFP_LU_ECD_BMPR2_like"/>
    <property type="match status" value="1"/>
</dbReference>
<evidence type="ECO:0000256" key="7">
    <source>
        <dbReference type="ARBA" id="ARBA00022729"/>
    </source>
</evidence>
<evidence type="ECO:0000256" key="12">
    <source>
        <dbReference type="ARBA" id="ARBA00023136"/>
    </source>
</evidence>
<keyword evidence="11 15" id="KW-1133">Transmembrane helix</keyword>
<comment type="similarity">
    <text evidence="2">Belongs to the protein kinase superfamily. TKL Ser/Thr protein kinase family. TGFB receptor subfamily.</text>
</comment>
<evidence type="ECO:0000256" key="1">
    <source>
        <dbReference type="ARBA" id="ARBA00004479"/>
    </source>
</evidence>
<organism evidence="17">
    <name type="scientific">Schistocephalus solidus</name>
    <name type="common">Tapeworm</name>
    <dbReference type="NCBI Taxonomy" id="70667"/>
    <lineage>
        <taxon>Eukaryota</taxon>
        <taxon>Metazoa</taxon>
        <taxon>Spiralia</taxon>
        <taxon>Lophotrochozoa</taxon>
        <taxon>Platyhelminthes</taxon>
        <taxon>Cestoda</taxon>
        <taxon>Eucestoda</taxon>
        <taxon>Diphyllobothriidea</taxon>
        <taxon>Diphyllobothriidae</taxon>
        <taxon>Schistocephalus</taxon>
    </lineage>
</organism>
<name>A0A0X3PUA6_SCHSO</name>
<keyword evidence="9" id="KW-0418">Kinase</keyword>
<dbReference type="Pfam" id="PF07714">
    <property type="entry name" value="PK_Tyr_Ser-Thr"/>
    <property type="match status" value="1"/>
</dbReference>
<dbReference type="PROSITE" id="PS50011">
    <property type="entry name" value="PROTEIN_KINASE_DOM"/>
    <property type="match status" value="1"/>
</dbReference>
<evidence type="ECO:0000259" key="16">
    <source>
        <dbReference type="PROSITE" id="PS50011"/>
    </source>
</evidence>
<keyword evidence="7" id="KW-0732">Signal</keyword>
<evidence type="ECO:0000256" key="13">
    <source>
        <dbReference type="ARBA" id="ARBA00023170"/>
    </source>
</evidence>
<proteinExistence type="inferred from homology"/>
<dbReference type="InterPro" id="IPR008271">
    <property type="entry name" value="Ser/Thr_kinase_AS"/>
</dbReference>
<dbReference type="InterPro" id="IPR011009">
    <property type="entry name" value="Kinase-like_dom_sf"/>
</dbReference>
<feature type="region of interest" description="Disordered" evidence="14">
    <location>
        <begin position="659"/>
        <end position="712"/>
    </location>
</feature>
<evidence type="ECO:0000256" key="8">
    <source>
        <dbReference type="ARBA" id="ARBA00022741"/>
    </source>
</evidence>
<dbReference type="GO" id="GO:0005886">
    <property type="term" value="C:plasma membrane"/>
    <property type="evidence" value="ECO:0007669"/>
    <property type="project" value="TreeGrafter"/>
</dbReference>
<sequence>MDFSTSCLCTPDQGVICDPFTGRMTCDHGIHHCLLVIKLNESNNEFISHIQGCWSWPTDPCPSEPGVCYSLSHEDGKYVSCCCKGDYCNNPANVTIKKSLSASSPIPGIESPPLLEPTGPATRAEAFSFFSENSIFLSVVLVPVFLIFLLFAASCVFVQRRYSRTKIHKRPFVFKSCQRLGHAFPSLYACFSRRSSYTGGIPSGNGPRIPREDLHCPNCMSPNGLTVRSPCIDCGRDVFQSDTLHHLPSPKRPIHGSGRLAEGEIENLAKICTKERICSRGRFGEVWYGKMTPVLNADSQPSPGPSTKIVDVAIKVFLTSEKRSWETELELYRLPRLPHPNILHYIGVDVVPRNESTDEDDAYCTGNGSFECWLVTDFLPLGSVYDYIRSTELSWGEMLRIAVGMARGLSHLHTELPHTAFQEGKPSIAHRDFKSRNVLLKSDLTACISDMGLAIILESGKCIGDAHLQVGTRRYMAPEVLDGAIQFTRDAFLRIDVYALGLVIWELMTRCRTSQLPLDDDQPLPPYMAPYEAELGSAPAMEQLQHWVAQRKKRPPFLDRWRKDQGFLNLWDTVRDSWDQDAEARLTAGCIAERIHNLQRQFIPCESDPVHRYPPLSAPDCLTPLRVSLEAPAAANSTTATTTTVVATNTCHYHSISESAKHVVQSPTEPSLTTANATSTAASRPSTSVPSSPDRPSHPLSPSSNPSSDHRLLSLGIVSPFSAPDVATSLAAASGPGDCPRGSPGQTTPV</sequence>
<evidence type="ECO:0000256" key="4">
    <source>
        <dbReference type="ARBA" id="ARBA00022527"/>
    </source>
</evidence>
<dbReference type="AlphaFoldDB" id="A0A0X3PUA6"/>
<evidence type="ECO:0000256" key="15">
    <source>
        <dbReference type="SAM" id="Phobius"/>
    </source>
</evidence>
<evidence type="ECO:0000256" key="11">
    <source>
        <dbReference type="ARBA" id="ARBA00022989"/>
    </source>
</evidence>
<dbReference type="EMBL" id="GEEE01007734">
    <property type="protein sequence ID" value="JAP55491.1"/>
    <property type="molecule type" value="Transcribed_RNA"/>
</dbReference>
<feature type="transmembrane region" description="Helical" evidence="15">
    <location>
        <begin position="135"/>
        <end position="158"/>
    </location>
</feature>
<evidence type="ECO:0000256" key="5">
    <source>
        <dbReference type="ARBA" id="ARBA00022679"/>
    </source>
</evidence>
<keyword evidence="8" id="KW-0547">Nucleotide-binding</keyword>
<dbReference type="PANTHER" id="PTHR23255">
    <property type="entry name" value="TRANSFORMING GROWTH FACTOR-BETA RECEPTOR TYPE I AND II"/>
    <property type="match status" value="1"/>
</dbReference>
<keyword evidence="4" id="KW-0723">Serine/threonine-protein kinase</keyword>
<evidence type="ECO:0000313" key="17">
    <source>
        <dbReference type="EMBL" id="JAP55491.1"/>
    </source>
</evidence>